<evidence type="ECO:0000256" key="7">
    <source>
        <dbReference type="ARBA" id="ARBA00016593"/>
    </source>
</evidence>
<dbReference type="OrthoDB" id="6415470at2759"/>
<feature type="region of interest" description="Disordered" evidence="17">
    <location>
        <begin position="249"/>
        <end position="276"/>
    </location>
</feature>
<keyword evidence="14" id="KW-0325">Glycoprotein</keyword>
<comment type="function">
    <text evidence="1">Plays an essential role in mitochondrial ribosome biogenesis. As a component of a functional protein-RNA module, consisting of RCC1L, NGRN, RPUSD3, RPUSD4, TRUB2, FASTKD2 and 16S mitochondrial ribosomal RNA (16S mt-rRNA), controls 16S mt-rRNA abundance and is required for intra-mitochondrial translation of core subunits of the oxidative phosphorylation system.</text>
</comment>
<evidence type="ECO:0000313" key="19">
    <source>
        <dbReference type="Ensembl" id="ENSAMXP00005026770.1"/>
    </source>
</evidence>
<dbReference type="OMA" id="IEHIYFL"/>
<evidence type="ECO:0000256" key="11">
    <source>
        <dbReference type="ARBA" id="ARBA00022782"/>
    </source>
</evidence>
<evidence type="ECO:0000256" key="13">
    <source>
        <dbReference type="ARBA" id="ARBA00023136"/>
    </source>
</evidence>
<evidence type="ECO:0000256" key="15">
    <source>
        <dbReference type="ARBA" id="ARBA00023242"/>
    </source>
</evidence>
<feature type="compositionally biased region" description="Basic and acidic residues" evidence="17">
    <location>
        <begin position="262"/>
        <end position="276"/>
    </location>
</feature>
<keyword evidence="13" id="KW-0472">Membrane</keyword>
<comment type="subunit">
    <text evidence="6">Forms a regulatory protein-RNA complex, consisting of RCC1L, NGRN, RPUSD3, RPUSD4, TRUB2, FASTKD2 and 16S mt-rRNA. Interacts with 16S mt-rRNA; this interaction is direct.</text>
</comment>
<evidence type="ECO:0000256" key="10">
    <source>
        <dbReference type="ARBA" id="ARBA00022729"/>
    </source>
</evidence>
<protein>
    <recommendedName>
        <fullName evidence="7">Neugrin</fullName>
    </recommendedName>
    <alternativeName>
        <fullName evidence="16">Neurite outgrowth-associated protein</fullName>
    </alternativeName>
</protein>
<keyword evidence="8" id="KW-0217">Developmental protein</keyword>
<dbReference type="Proteomes" id="UP000694621">
    <property type="component" value="Unplaced"/>
</dbReference>
<dbReference type="GO" id="GO:0005634">
    <property type="term" value="C:nucleus"/>
    <property type="evidence" value="ECO:0007669"/>
    <property type="project" value="UniProtKB-SubCell"/>
</dbReference>
<evidence type="ECO:0000256" key="1">
    <source>
        <dbReference type="ARBA" id="ARBA00003783"/>
    </source>
</evidence>
<dbReference type="InterPro" id="IPR010487">
    <property type="entry name" value="NGRN/Rrg9"/>
</dbReference>
<evidence type="ECO:0000256" key="3">
    <source>
        <dbReference type="ARBA" id="ARBA00004325"/>
    </source>
</evidence>
<dbReference type="PANTHER" id="PTHR13475:SF4">
    <property type="entry name" value="NEUGRIN"/>
    <property type="match status" value="1"/>
</dbReference>
<keyword evidence="11" id="KW-0221">Differentiation</keyword>
<dbReference type="EMBL" id="JAICCE010000012">
    <property type="protein sequence ID" value="KAG9270774.1"/>
    <property type="molecule type" value="Genomic_DNA"/>
</dbReference>
<dbReference type="GO" id="GO:0031966">
    <property type="term" value="C:mitochondrial membrane"/>
    <property type="evidence" value="ECO:0007669"/>
    <property type="project" value="UniProtKB-SubCell"/>
</dbReference>
<evidence type="ECO:0000313" key="20">
    <source>
        <dbReference type="Proteomes" id="UP000694621"/>
    </source>
</evidence>
<dbReference type="Proteomes" id="UP000752171">
    <property type="component" value="Unassembled WGS sequence"/>
</dbReference>
<reference evidence="19" key="2">
    <citation type="submission" date="2025-05" db="UniProtKB">
        <authorList>
            <consortium name="Ensembl"/>
        </authorList>
    </citation>
    <scope>IDENTIFICATION</scope>
</reference>
<gene>
    <name evidence="18" type="primary">NGRN</name>
    <name evidence="18" type="ORF">AMEX_G15760</name>
</gene>
<evidence type="ECO:0000256" key="4">
    <source>
        <dbReference type="ARBA" id="ARBA00004613"/>
    </source>
</evidence>
<evidence type="ECO:0000256" key="12">
    <source>
        <dbReference type="ARBA" id="ARBA00023128"/>
    </source>
</evidence>
<dbReference type="Ensembl" id="ENSAMXT00005029463.1">
    <property type="protein sequence ID" value="ENSAMXP00005026770.1"/>
    <property type="gene ID" value="ENSAMXG00005013468.1"/>
</dbReference>
<keyword evidence="12" id="KW-0496">Mitochondrion</keyword>
<evidence type="ECO:0000256" key="2">
    <source>
        <dbReference type="ARBA" id="ARBA00004123"/>
    </source>
</evidence>
<evidence type="ECO:0000313" key="18">
    <source>
        <dbReference type="EMBL" id="KAG9270774.1"/>
    </source>
</evidence>
<sequence>MLSTLRLVRWVKLAAFPGPGIAPVQCHASHDARMWMNSAGRLSAADNRGRRREEDAYEEELDTDPVEAKLGLLEKEERRIRNATKFHKIRRQMSERGAPERRLTWDAIEQIRYLKQESPQEWTVQRLAEGFSVSPDTISRILRSKFTPPPGRKIKQDLKALATVKPLSLRDGQTNLSKKGQIRLPTPDGSVPPMLSSGNTGALTALSPEAQVPAEFETGLVPSGGEHTSLTRGTSQISLFPSVKQSALQQQPNENQEQMEAEEAKISETEYESNSDRVFLKDTELEELIHTLQEKPSAVEQKGREFFDSQGNFLYRI</sequence>
<evidence type="ECO:0000256" key="6">
    <source>
        <dbReference type="ARBA" id="ARBA00011308"/>
    </source>
</evidence>
<keyword evidence="15" id="KW-0539">Nucleus</keyword>
<proteinExistence type="inferred from homology"/>
<evidence type="ECO:0000256" key="5">
    <source>
        <dbReference type="ARBA" id="ARBA00008082"/>
    </source>
</evidence>
<reference evidence="18 21" key="1">
    <citation type="submission" date="2021-07" db="EMBL/GenBank/DDBJ databases">
        <authorList>
            <person name="Imarazene B."/>
            <person name="Zahm M."/>
            <person name="Klopp C."/>
            <person name="Cabau C."/>
            <person name="Beille S."/>
            <person name="Jouanno E."/>
            <person name="Castinel A."/>
            <person name="Lluch J."/>
            <person name="Gil L."/>
            <person name="Kuchtly C."/>
            <person name="Lopez Roques C."/>
            <person name="Donnadieu C."/>
            <person name="Parrinello H."/>
            <person name="Journot L."/>
            <person name="Du K."/>
            <person name="Schartl M."/>
            <person name="Retaux S."/>
            <person name="Guiguen Y."/>
        </authorList>
    </citation>
    <scope>NUCLEOTIDE SEQUENCE [LARGE SCALE GENOMIC DNA]</scope>
    <source>
        <strain evidence="18">Pach_M1</strain>
        <tissue evidence="18">Testis</tissue>
    </source>
</reference>
<evidence type="ECO:0000256" key="14">
    <source>
        <dbReference type="ARBA" id="ARBA00023180"/>
    </source>
</evidence>
<dbReference type="PANTHER" id="PTHR13475">
    <property type="entry name" value="NEUGRIN"/>
    <property type="match status" value="1"/>
</dbReference>
<accession>A0A8B9JVM5</accession>
<keyword evidence="10" id="KW-0732">Signal</keyword>
<name>A0A8B9JVM5_ASTMX</name>
<feature type="compositionally biased region" description="Low complexity" evidence="17">
    <location>
        <begin position="249"/>
        <end position="258"/>
    </location>
</feature>
<evidence type="ECO:0000256" key="8">
    <source>
        <dbReference type="ARBA" id="ARBA00022473"/>
    </source>
</evidence>
<dbReference type="GO" id="GO:0005576">
    <property type="term" value="C:extracellular region"/>
    <property type="evidence" value="ECO:0007669"/>
    <property type="project" value="UniProtKB-SubCell"/>
</dbReference>
<organism evidence="19 20">
    <name type="scientific">Astyanax mexicanus</name>
    <name type="common">Blind cave fish</name>
    <name type="synonym">Astyanax fasciatus mexicanus</name>
    <dbReference type="NCBI Taxonomy" id="7994"/>
    <lineage>
        <taxon>Eukaryota</taxon>
        <taxon>Metazoa</taxon>
        <taxon>Chordata</taxon>
        <taxon>Craniata</taxon>
        <taxon>Vertebrata</taxon>
        <taxon>Euteleostomi</taxon>
        <taxon>Actinopterygii</taxon>
        <taxon>Neopterygii</taxon>
        <taxon>Teleostei</taxon>
        <taxon>Ostariophysi</taxon>
        <taxon>Characiformes</taxon>
        <taxon>Characoidei</taxon>
        <taxon>Acestrorhamphidae</taxon>
        <taxon>Acestrorhamphinae</taxon>
        <taxon>Astyanax</taxon>
    </lineage>
</organism>
<comment type="similarity">
    <text evidence="5">Belongs to the neugrin family.</text>
</comment>
<keyword evidence="9" id="KW-0964">Secreted</keyword>
<comment type="subcellular location">
    <subcellularLocation>
        <location evidence="3">Mitochondrion membrane</location>
    </subcellularLocation>
    <subcellularLocation>
        <location evidence="2">Nucleus</location>
    </subcellularLocation>
    <subcellularLocation>
        <location evidence="4">Secreted</location>
    </subcellularLocation>
</comment>
<dbReference type="AlphaFoldDB" id="A0A8B9JVM5"/>
<evidence type="ECO:0000313" key="21">
    <source>
        <dbReference type="Proteomes" id="UP000752171"/>
    </source>
</evidence>
<dbReference type="Pfam" id="PF06413">
    <property type="entry name" value="Neugrin"/>
    <property type="match status" value="1"/>
</dbReference>
<dbReference type="GO" id="GO:0030154">
    <property type="term" value="P:cell differentiation"/>
    <property type="evidence" value="ECO:0007669"/>
    <property type="project" value="UniProtKB-KW"/>
</dbReference>
<evidence type="ECO:0000256" key="16">
    <source>
        <dbReference type="ARBA" id="ARBA00029657"/>
    </source>
</evidence>
<evidence type="ECO:0000256" key="9">
    <source>
        <dbReference type="ARBA" id="ARBA00022525"/>
    </source>
</evidence>
<evidence type="ECO:0000256" key="17">
    <source>
        <dbReference type="SAM" id="MobiDB-lite"/>
    </source>
</evidence>